<comment type="similarity">
    <text evidence="1">In the N-terminal section; belongs to the zinc metallo-hydrolase group 3 family.</text>
</comment>
<dbReference type="EMBL" id="FNHQ01000015">
    <property type="protein sequence ID" value="SDM86613.1"/>
    <property type="molecule type" value="Genomic_DNA"/>
</dbReference>
<accession>A0A1G9WR13</accession>
<evidence type="ECO:0000313" key="4">
    <source>
        <dbReference type="Proteomes" id="UP000199309"/>
    </source>
</evidence>
<dbReference type="PANTHER" id="PTHR43717">
    <property type="entry name" value="ANAEROBIC NITRIC OXIDE REDUCTASE FLAVORUBREDOXIN"/>
    <property type="match status" value="1"/>
</dbReference>
<dbReference type="Gene3D" id="3.60.15.10">
    <property type="entry name" value="Ribonuclease Z/Hydroxyacylglutathione hydrolase-like"/>
    <property type="match status" value="1"/>
</dbReference>
<dbReference type="OrthoDB" id="9807946at2"/>
<organism evidence="3 4">
    <name type="scientific">Megasphaera paucivorans</name>
    <dbReference type="NCBI Taxonomy" id="349095"/>
    <lineage>
        <taxon>Bacteria</taxon>
        <taxon>Bacillati</taxon>
        <taxon>Bacillota</taxon>
        <taxon>Negativicutes</taxon>
        <taxon>Veillonellales</taxon>
        <taxon>Veillonellaceae</taxon>
        <taxon>Megasphaera</taxon>
    </lineage>
</organism>
<dbReference type="InterPro" id="IPR008254">
    <property type="entry name" value="Flavodoxin/NO_synth"/>
</dbReference>
<feature type="domain" description="Flavodoxin-like" evidence="2">
    <location>
        <begin position="257"/>
        <end position="398"/>
    </location>
</feature>
<evidence type="ECO:0000259" key="2">
    <source>
        <dbReference type="PROSITE" id="PS50902"/>
    </source>
</evidence>
<evidence type="ECO:0000256" key="1">
    <source>
        <dbReference type="ARBA" id="ARBA00007121"/>
    </source>
</evidence>
<dbReference type="CDD" id="cd07709">
    <property type="entry name" value="flavodiiron_proteins_MBL-fold"/>
    <property type="match status" value="1"/>
</dbReference>
<dbReference type="Pfam" id="PF19583">
    <property type="entry name" value="ODP"/>
    <property type="match status" value="1"/>
</dbReference>
<dbReference type="Proteomes" id="UP000199309">
    <property type="component" value="Unassembled WGS sequence"/>
</dbReference>
<dbReference type="Gene3D" id="3.40.50.360">
    <property type="match status" value="1"/>
</dbReference>
<dbReference type="GO" id="GO:0046872">
    <property type="term" value="F:metal ion binding"/>
    <property type="evidence" value="ECO:0007669"/>
    <property type="project" value="InterPro"/>
</dbReference>
<name>A0A1G9WR13_9FIRM</name>
<sequence>MHCVEEIKNGIYWMGCNDFRTEMFEHIFPLPFGISYNSYFIDDEKTAVLDAMDKSVRDEFLEDIEYLLKGRTLDYFFLNHMEPDHAGSILALVEKYPNVKIIGQAQTFKLFEQFYRHPMPNNYVAVKEGDQIKLGKHVIQMIKAPMVHWPEVMLAYDVTDKVLFSVDAFGMFGTSGNVYADQVDFERDYMDEFRRYYVNIVGKYGPQVVNVLKKMDGLPIEVVAPVHGLVFRTPETIQLIIHKYLHWAKYVPEQNGVVIAFASIYGNTERAACVLAHKLSLQGIRNIHLYDVSKVHPSFLTAEAWKYSHLVLAAPTYNLNLYLPMENFLHDLKTLQFQNRKIAVIGCHSWASAAQKTMIEYVEKKFKNCEVLGTPLDIRSSLKDEEEGILDSMAKTIAKSIAESPDPDSLV</sequence>
<dbReference type="GO" id="GO:0016651">
    <property type="term" value="F:oxidoreductase activity, acting on NAD(P)H"/>
    <property type="evidence" value="ECO:0007669"/>
    <property type="project" value="UniProtKB-ARBA"/>
</dbReference>
<dbReference type="AlphaFoldDB" id="A0A1G9WR13"/>
<dbReference type="PROSITE" id="PS50902">
    <property type="entry name" value="FLAVODOXIN_LIKE"/>
    <property type="match status" value="1"/>
</dbReference>
<dbReference type="SMART" id="SM00849">
    <property type="entry name" value="Lactamase_B"/>
    <property type="match status" value="1"/>
</dbReference>
<dbReference type="InterPro" id="IPR036866">
    <property type="entry name" value="RibonucZ/Hydroxyglut_hydro"/>
</dbReference>
<dbReference type="GO" id="GO:0010181">
    <property type="term" value="F:FMN binding"/>
    <property type="evidence" value="ECO:0007669"/>
    <property type="project" value="InterPro"/>
</dbReference>
<dbReference type="InterPro" id="IPR016440">
    <property type="entry name" value="Rubredoxin-O_OxRdtase"/>
</dbReference>
<dbReference type="GO" id="GO:0009055">
    <property type="term" value="F:electron transfer activity"/>
    <property type="evidence" value="ECO:0007669"/>
    <property type="project" value="InterPro"/>
</dbReference>
<dbReference type="SUPFAM" id="SSF52218">
    <property type="entry name" value="Flavoproteins"/>
    <property type="match status" value="1"/>
</dbReference>
<dbReference type="InterPro" id="IPR001279">
    <property type="entry name" value="Metallo-B-lactamas"/>
</dbReference>
<proteinExistence type="inferred from homology"/>
<dbReference type="InterPro" id="IPR029039">
    <property type="entry name" value="Flavoprotein-like_sf"/>
</dbReference>
<reference evidence="3 4" key="1">
    <citation type="submission" date="2016-10" db="EMBL/GenBank/DDBJ databases">
        <authorList>
            <person name="de Groot N.N."/>
        </authorList>
    </citation>
    <scope>NUCLEOTIDE SEQUENCE [LARGE SCALE GENOMIC DNA]</scope>
    <source>
        <strain evidence="3 4">DSM 16981</strain>
    </source>
</reference>
<protein>
    <submittedName>
        <fullName evidence="3">Flavorubredoxin</fullName>
    </submittedName>
</protein>
<dbReference type="PANTHER" id="PTHR43717:SF1">
    <property type="entry name" value="ANAEROBIC NITRIC OXIDE REDUCTASE FLAVORUBREDOXIN"/>
    <property type="match status" value="1"/>
</dbReference>
<dbReference type="InterPro" id="IPR045761">
    <property type="entry name" value="ODP_dom"/>
</dbReference>
<dbReference type="RefSeq" id="WP_091650514.1">
    <property type="nucleotide sequence ID" value="NZ_FNHQ01000015.1"/>
</dbReference>
<dbReference type="SUPFAM" id="SSF56281">
    <property type="entry name" value="Metallo-hydrolase/oxidoreductase"/>
    <property type="match status" value="1"/>
</dbReference>
<evidence type="ECO:0000313" key="3">
    <source>
        <dbReference type="EMBL" id="SDM86613.1"/>
    </source>
</evidence>
<keyword evidence="4" id="KW-1185">Reference proteome</keyword>
<gene>
    <name evidence="3" type="ORF">SAMN05660299_01670</name>
</gene>
<dbReference type="PIRSF" id="PIRSF005243">
    <property type="entry name" value="ROO"/>
    <property type="match status" value="1"/>
</dbReference>
<dbReference type="STRING" id="349095.SAMN05660299_01670"/>